<dbReference type="NCBIfam" id="TIGR00254">
    <property type="entry name" value="GGDEF"/>
    <property type="match status" value="1"/>
</dbReference>
<gene>
    <name evidence="4" type="ORF">FHW18_002240</name>
</gene>
<dbReference type="InterPro" id="IPR052155">
    <property type="entry name" value="Biofilm_reg_signaling"/>
</dbReference>
<dbReference type="InterPro" id="IPR033417">
    <property type="entry name" value="CHASE8"/>
</dbReference>
<dbReference type="PROSITE" id="PS51257">
    <property type="entry name" value="PROKAR_LIPOPROTEIN"/>
    <property type="match status" value="1"/>
</dbReference>
<feature type="domain" description="GGDEF" evidence="3">
    <location>
        <begin position="237"/>
        <end position="370"/>
    </location>
</feature>
<dbReference type="InterPro" id="IPR001633">
    <property type="entry name" value="EAL_dom"/>
</dbReference>
<evidence type="ECO:0000259" key="2">
    <source>
        <dbReference type="PROSITE" id="PS50883"/>
    </source>
</evidence>
<dbReference type="PROSITE" id="PS50887">
    <property type="entry name" value="GGDEF"/>
    <property type="match status" value="1"/>
</dbReference>
<dbReference type="SUPFAM" id="SSF55073">
    <property type="entry name" value="Nucleotide cyclase"/>
    <property type="match status" value="1"/>
</dbReference>
<accession>A0A7Y9IVG4</accession>
<dbReference type="Pfam" id="PF00563">
    <property type="entry name" value="EAL"/>
    <property type="match status" value="1"/>
</dbReference>
<dbReference type="PANTHER" id="PTHR44757:SF2">
    <property type="entry name" value="BIOFILM ARCHITECTURE MAINTENANCE PROTEIN MBAA"/>
    <property type="match status" value="1"/>
</dbReference>
<dbReference type="Gene3D" id="3.30.70.270">
    <property type="match status" value="1"/>
</dbReference>
<dbReference type="FunFam" id="3.20.20.450:FF:000001">
    <property type="entry name" value="Cyclic di-GMP phosphodiesterase yahA"/>
    <property type="match status" value="1"/>
</dbReference>
<dbReference type="PROSITE" id="PS50883">
    <property type="entry name" value="EAL"/>
    <property type="match status" value="1"/>
</dbReference>
<reference evidence="4 5" key="1">
    <citation type="submission" date="2020-07" db="EMBL/GenBank/DDBJ databases">
        <title>Genomic Encyclopedia of Type Strains, Phase IV (KMG-V): Genome sequencing to study the core and pangenomes of soil and plant-associated prokaryotes.</title>
        <authorList>
            <person name="Whitman W."/>
        </authorList>
    </citation>
    <scope>NUCLEOTIDE SEQUENCE [LARGE SCALE GENOMIC DNA]</scope>
    <source>
        <strain evidence="4 5">SAS40</strain>
    </source>
</reference>
<dbReference type="SMART" id="SM00052">
    <property type="entry name" value="EAL"/>
    <property type="match status" value="1"/>
</dbReference>
<dbReference type="Pfam" id="PF17152">
    <property type="entry name" value="CHASE8"/>
    <property type="match status" value="1"/>
</dbReference>
<name>A0A7Y9IVG4_9BURK</name>
<dbReference type="SMART" id="SM00267">
    <property type="entry name" value="GGDEF"/>
    <property type="match status" value="1"/>
</dbReference>
<keyword evidence="1" id="KW-0812">Transmembrane</keyword>
<dbReference type="PANTHER" id="PTHR44757">
    <property type="entry name" value="DIGUANYLATE CYCLASE DGCP"/>
    <property type="match status" value="1"/>
</dbReference>
<sequence>MTAAVKTDKTPITASFRVAQLAATAISLMVAGCILTGFQFASLQQSLTDDLKVQASLVADNVAASMMFLDRRAAAQTLDLLQPPPYLLSVTVYDLEDKVFAEFHRPGATTDDAMRPALRRDGVDTSLTRIAVARPVAYRREALGRVVVVASTSRVGVGLLRYVGLFAMATLGALSAAALVMAKTRARVEKAEARMDYLAHTDPVTELGNRRVVYDTIAARIATRTDVRGDPRGPAGARFALLLIDLDNFKAVNDTAGHSVGDALLRKVGQVLRHVVRPDDVVGRIGGDEFAVVASPIADVAEALSIAERITSALGRPFHVDGQEVFARASVGLSLFPDDAQNQSDLVSNADIALYDAKSLGKNTFVAFKREMTVATQRRVAMERDLRKAIDRGELDVYYQPQFDCATGVLVGAEALVRWLHPEKGFIAPADFIPVAEECGLISHIGLWVLGRACRDATRWPGRDTAPLTVAVNVSARQLRDPAFIDRVSEVLQSSGLPPAQLELELTESLLMEDVDTAVAFMHAIRGLGIKLSIDDFGTGYSSLAYLQTFPINKLKIDQSFVRQLPSERFEIANAIISLAHGFGLRVIAEGVESPEQLAWLQHAGCDVVQGYLFARPMDRVALQSLMTPVQSAA</sequence>
<keyword evidence="1" id="KW-0472">Membrane</keyword>
<dbReference type="CDD" id="cd01948">
    <property type="entry name" value="EAL"/>
    <property type="match status" value="1"/>
</dbReference>
<feature type="domain" description="EAL" evidence="2">
    <location>
        <begin position="379"/>
        <end position="631"/>
    </location>
</feature>
<evidence type="ECO:0000313" key="5">
    <source>
        <dbReference type="Proteomes" id="UP000542125"/>
    </source>
</evidence>
<protein>
    <submittedName>
        <fullName evidence="4">Diguanylate cyclase (GGDEF)-like protein</fullName>
    </submittedName>
</protein>
<dbReference type="AlphaFoldDB" id="A0A7Y9IVG4"/>
<evidence type="ECO:0000256" key="1">
    <source>
        <dbReference type="SAM" id="Phobius"/>
    </source>
</evidence>
<proteinExistence type="predicted"/>
<keyword evidence="1" id="KW-1133">Transmembrane helix</keyword>
<organism evidence="4 5">
    <name type="scientific">Pigmentiphaga litoralis</name>
    <dbReference type="NCBI Taxonomy" id="516702"/>
    <lineage>
        <taxon>Bacteria</taxon>
        <taxon>Pseudomonadati</taxon>
        <taxon>Pseudomonadota</taxon>
        <taxon>Betaproteobacteria</taxon>
        <taxon>Burkholderiales</taxon>
        <taxon>Alcaligenaceae</taxon>
        <taxon>Pigmentiphaga</taxon>
    </lineage>
</organism>
<dbReference type="InterPro" id="IPR043128">
    <property type="entry name" value="Rev_trsase/Diguanyl_cyclase"/>
</dbReference>
<dbReference type="InterPro" id="IPR029787">
    <property type="entry name" value="Nucleotide_cyclase"/>
</dbReference>
<feature type="transmembrane region" description="Helical" evidence="1">
    <location>
        <begin position="21"/>
        <end position="41"/>
    </location>
</feature>
<dbReference type="InterPro" id="IPR000160">
    <property type="entry name" value="GGDEF_dom"/>
</dbReference>
<dbReference type="RefSeq" id="WP_179586266.1">
    <property type="nucleotide sequence ID" value="NZ_JACBYR010000001.1"/>
</dbReference>
<evidence type="ECO:0000259" key="3">
    <source>
        <dbReference type="PROSITE" id="PS50887"/>
    </source>
</evidence>
<dbReference type="SUPFAM" id="SSF141868">
    <property type="entry name" value="EAL domain-like"/>
    <property type="match status" value="1"/>
</dbReference>
<keyword evidence="5" id="KW-1185">Reference proteome</keyword>
<dbReference type="Pfam" id="PF00990">
    <property type="entry name" value="GGDEF"/>
    <property type="match status" value="1"/>
</dbReference>
<dbReference type="CDD" id="cd01949">
    <property type="entry name" value="GGDEF"/>
    <property type="match status" value="1"/>
</dbReference>
<comment type="caution">
    <text evidence="4">The sequence shown here is derived from an EMBL/GenBank/DDBJ whole genome shotgun (WGS) entry which is preliminary data.</text>
</comment>
<dbReference type="Proteomes" id="UP000542125">
    <property type="component" value="Unassembled WGS sequence"/>
</dbReference>
<dbReference type="Gene3D" id="3.20.20.450">
    <property type="entry name" value="EAL domain"/>
    <property type="match status" value="1"/>
</dbReference>
<dbReference type="EMBL" id="JACBYR010000001">
    <property type="protein sequence ID" value="NYE82969.1"/>
    <property type="molecule type" value="Genomic_DNA"/>
</dbReference>
<evidence type="ECO:0000313" key="4">
    <source>
        <dbReference type="EMBL" id="NYE82969.1"/>
    </source>
</evidence>
<dbReference type="InterPro" id="IPR035919">
    <property type="entry name" value="EAL_sf"/>
</dbReference>